<comment type="similarity">
    <text evidence="7">Belongs to the chloroperoxidase family.</text>
</comment>
<evidence type="ECO:0000313" key="9">
    <source>
        <dbReference type="EMBL" id="KAK3678226.1"/>
    </source>
</evidence>
<evidence type="ECO:0000259" key="8">
    <source>
        <dbReference type="PROSITE" id="PS51405"/>
    </source>
</evidence>
<dbReference type="InterPro" id="IPR000028">
    <property type="entry name" value="Chloroperoxidase"/>
</dbReference>
<keyword evidence="5" id="KW-0560">Oxidoreductase</keyword>
<dbReference type="GO" id="GO:0004601">
    <property type="term" value="F:peroxidase activity"/>
    <property type="evidence" value="ECO:0007669"/>
    <property type="project" value="UniProtKB-KW"/>
</dbReference>
<dbReference type="PANTHER" id="PTHR33577">
    <property type="entry name" value="STERIGMATOCYSTIN BIOSYNTHESIS PEROXIDASE STCC-RELATED"/>
    <property type="match status" value="1"/>
</dbReference>
<evidence type="ECO:0000256" key="2">
    <source>
        <dbReference type="ARBA" id="ARBA00022559"/>
    </source>
</evidence>
<dbReference type="PANTHER" id="PTHR33577:SF1">
    <property type="entry name" value="HEME HALOPEROXIDASE FAMILY PROFILE DOMAIN-CONTAINING PROTEIN"/>
    <property type="match status" value="1"/>
</dbReference>
<keyword evidence="3" id="KW-0349">Heme</keyword>
<evidence type="ECO:0000313" key="10">
    <source>
        <dbReference type="Proteomes" id="UP001274830"/>
    </source>
</evidence>
<keyword evidence="10" id="KW-1185">Reference proteome</keyword>
<dbReference type="InterPro" id="IPR036851">
    <property type="entry name" value="Chloroperoxidase-like_sf"/>
</dbReference>
<accession>A0AAE1C4X7</accession>
<proteinExistence type="inferred from homology"/>
<dbReference type="Gene3D" id="1.10.489.10">
    <property type="entry name" value="Chloroperoxidase-like"/>
    <property type="match status" value="1"/>
</dbReference>
<evidence type="ECO:0000256" key="3">
    <source>
        <dbReference type="ARBA" id="ARBA00022617"/>
    </source>
</evidence>
<organism evidence="9 10">
    <name type="scientific">Recurvomyces mirabilis</name>
    <dbReference type="NCBI Taxonomy" id="574656"/>
    <lineage>
        <taxon>Eukaryota</taxon>
        <taxon>Fungi</taxon>
        <taxon>Dikarya</taxon>
        <taxon>Ascomycota</taxon>
        <taxon>Pezizomycotina</taxon>
        <taxon>Dothideomycetes</taxon>
        <taxon>Dothideomycetidae</taxon>
        <taxon>Mycosphaerellales</taxon>
        <taxon>Teratosphaeriaceae</taxon>
        <taxon>Recurvomyces</taxon>
    </lineage>
</organism>
<gene>
    <name evidence="9" type="ORF">LTR78_002322</name>
</gene>
<evidence type="ECO:0000256" key="5">
    <source>
        <dbReference type="ARBA" id="ARBA00023002"/>
    </source>
</evidence>
<dbReference type="GO" id="GO:0046872">
    <property type="term" value="F:metal ion binding"/>
    <property type="evidence" value="ECO:0007669"/>
    <property type="project" value="UniProtKB-KW"/>
</dbReference>
<sequence length="258" mass="28506">MSLGNYHNGADVPLIDEMSRKRKSADNYDRQLLTDYRTTRFQESISQSPYFFNAPFSGVIAQPAAWAFIYRFMSNKSYEYPEGKLKGDLLKKFYAISGQDGDFTYTPGHERIPDNWYIRNQLDAYSIPCLTLDTLSMSLQHLEFLSIGDKTGTTNSFVGLDPEKLTAGVFNAATLAEGNNALCYGLQLTVQELPDLLSGLFTDISGAQDKLGSVLNNATDSLGRPKLSSVNKDQFAQFPGYTKAYSGYDAPSSGLLGL</sequence>
<dbReference type="Proteomes" id="UP001274830">
    <property type="component" value="Unassembled WGS sequence"/>
</dbReference>
<keyword evidence="4" id="KW-0479">Metal-binding</keyword>
<dbReference type="AlphaFoldDB" id="A0AAE1C4X7"/>
<evidence type="ECO:0000256" key="1">
    <source>
        <dbReference type="ARBA" id="ARBA00001970"/>
    </source>
</evidence>
<name>A0AAE1C4X7_9PEZI</name>
<dbReference type="Pfam" id="PF01328">
    <property type="entry name" value="Peroxidase_2"/>
    <property type="match status" value="1"/>
</dbReference>
<comment type="caution">
    <text evidence="9">The sequence shown here is derived from an EMBL/GenBank/DDBJ whole genome shotgun (WGS) entry which is preliminary data.</text>
</comment>
<keyword evidence="2" id="KW-0575">Peroxidase</keyword>
<keyword evidence="6" id="KW-0408">Iron</keyword>
<evidence type="ECO:0000256" key="6">
    <source>
        <dbReference type="ARBA" id="ARBA00023004"/>
    </source>
</evidence>
<dbReference type="EMBL" id="JAUTXT010000005">
    <property type="protein sequence ID" value="KAK3678226.1"/>
    <property type="molecule type" value="Genomic_DNA"/>
</dbReference>
<protein>
    <recommendedName>
        <fullName evidence="8">Heme haloperoxidase family profile domain-containing protein</fullName>
    </recommendedName>
</protein>
<dbReference type="PROSITE" id="PS51405">
    <property type="entry name" value="HEME_HALOPEROXIDASE"/>
    <property type="match status" value="1"/>
</dbReference>
<evidence type="ECO:0000256" key="4">
    <source>
        <dbReference type="ARBA" id="ARBA00022723"/>
    </source>
</evidence>
<evidence type="ECO:0000256" key="7">
    <source>
        <dbReference type="ARBA" id="ARBA00025795"/>
    </source>
</evidence>
<comment type="cofactor">
    <cofactor evidence="1">
        <name>heme b</name>
        <dbReference type="ChEBI" id="CHEBI:60344"/>
    </cofactor>
</comment>
<feature type="domain" description="Heme haloperoxidase family profile" evidence="8">
    <location>
        <begin position="1"/>
        <end position="136"/>
    </location>
</feature>
<reference evidence="9" key="1">
    <citation type="submission" date="2023-07" db="EMBL/GenBank/DDBJ databases">
        <title>Black Yeasts Isolated from many extreme environments.</title>
        <authorList>
            <person name="Coleine C."/>
            <person name="Stajich J.E."/>
            <person name="Selbmann L."/>
        </authorList>
    </citation>
    <scope>NUCLEOTIDE SEQUENCE</scope>
    <source>
        <strain evidence="9">CCFEE 5485</strain>
    </source>
</reference>